<feature type="domain" description="3'-5' exoribonuclease Rv2179c-like" evidence="1">
    <location>
        <begin position="16"/>
        <end position="191"/>
    </location>
</feature>
<protein>
    <recommendedName>
        <fullName evidence="1">3'-5' exoribonuclease Rv2179c-like domain-containing protein</fullName>
    </recommendedName>
</protein>
<gene>
    <name evidence="2" type="ORF">Kuja_0790</name>
</gene>
<organism evidence="2 3">
    <name type="scientific">Vibrio phage vB_VchM_Kuja</name>
    <dbReference type="NCBI Taxonomy" id="2686437"/>
    <lineage>
        <taxon>Viruses</taxon>
        <taxon>Duplodnaviria</taxon>
        <taxon>Heunggongvirae</taxon>
        <taxon>Uroviricota</taxon>
        <taxon>Caudoviricetes</taxon>
        <taxon>Pantevenvirales</taxon>
        <taxon>Ackermannviridae</taxon>
        <taxon>Kujavirus</taxon>
        <taxon>Kujavirus kuja</taxon>
    </lineage>
</organism>
<dbReference type="Proteomes" id="UP000433471">
    <property type="component" value="Segment"/>
</dbReference>
<dbReference type="EMBL" id="MN718199">
    <property type="protein sequence ID" value="QGZ16070.1"/>
    <property type="molecule type" value="Genomic_DNA"/>
</dbReference>
<keyword evidence="3" id="KW-1185">Reference proteome</keyword>
<dbReference type="Pfam" id="PF16473">
    <property type="entry name" value="Rv2179c-like"/>
    <property type="match status" value="1"/>
</dbReference>
<dbReference type="InterPro" id="IPR033390">
    <property type="entry name" value="Rv2179c-like"/>
</dbReference>
<evidence type="ECO:0000313" key="3">
    <source>
        <dbReference type="Proteomes" id="UP000433471"/>
    </source>
</evidence>
<accession>A0A6B9J567</accession>
<proteinExistence type="predicted"/>
<name>A0A6B9J567_9CAUD</name>
<sequence length="223" mass="25530">MSTIFDCKGGGTNQLVTLDTETLSKWSDAVVLSIGVTGGDITIPTTFNELIESGSFIKLDAKDQSILGRKTSPDTVDWWRKQSQENKIASFYPCENDIKISQLKGILIKKFEELCGTGNRVYADRNLFDFSKLQHMFEETLKTEIPWDYHNLFDFATMFKSWGVGRYASIFPNDIPPRFGFIYHDPLHDAALDWLRTQHALVKIGVLDFGEEYKFNGLFYEKL</sequence>
<evidence type="ECO:0000259" key="1">
    <source>
        <dbReference type="Pfam" id="PF16473"/>
    </source>
</evidence>
<reference evidence="2 3" key="1">
    <citation type="submission" date="2019-11" db="EMBL/GenBank/DDBJ databases">
        <title>Characterization of a novel member of the family Ackermannviridae.</title>
        <authorList>
            <person name="Maina A.N."/>
            <person name="Mwaura F.B."/>
            <person name="Jumba M."/>
        </authorList>
    </citation>
    <scope>NUCLEOTIDE SEQUENCE [LARGE SCALE GENOMIC DNA]</scope>
</reference>
<evidence type="ECO:0000313" key="2">
    <source>
        <dbReference type="EMBL" id="QGZ16070.1"/>
    </source>
</evidence>